<evidence type="ECO:0000313" key="2">
    <source>
        <dbReference type="Proteomes" id="UP000585050"/>
    </source>
</evidence>
<keyword evidence="1" id="KW-0449">Lipoprotein</keyword>
<accession>A0A7X8SPW6</accession>
<dbReference type="InterPro" id="IPR011990">
    <property type="entry name" value="TPR-like_helical_dom_sf"/>
</dbReference>
<keyword evidence="2" id="KW-1185">Reference proteome</keyword>
<evidence type="ECO:0000313" key="1">
    <source>
        <dbReference type="EMBL" id="NLR94167.1"/>
    </source>
</evidence>
<dbReference type="Proteomes" id="UP000585050">
    <property type="component" value="Unassembled WGS sequence"/>
</dbReference>
<comment type="caution">
    <text evidence="1">The sequence shown here is derived from an EMBL/GenBank/DDBJ whole genome shotgun (WGS) entry which is preliminary data.</text>
</comment>
<name>A0A7X8SPW6_9BACT</name>
<gene>
    <name evidence="1" type="ORF">HGP29_23390</name>
</gene>
<dbReference type="InterPro" id="IPR041662">
    <property type="entry name" value="SusD-like_2"/>
</dbReference>
<dbReference type="EMBL" id="JABAIL010000010">
    <property type="protein sequence ID" value="NLR94167.1"/>
    <property type="molecule type" value="Genomic_DNA"/>
</dbReference>
<dbReference type="PROSITE" id="PS51257">
    <property type="entry name" value="PROKAR_LIPOPROTEIN"/>
    <property type="match status" value="1"/>
</dbReference>
<reference evidence="1 2" key="1">
    <citation type="submission" date="2020-04" db="EMBL/GenBank/DDBJ databases">
        <title>Flammeovirga sp. SR4, a novel species isolated from seawater.</title>
        <authorList>
            <person name="Wang X."/>
        </authorList>
    </citation>
    <scope>NUCLEOTIDE SEQUENCE [LARGE SCALE GENOMIC DNA]</scope>
    <source>
        <strain evidence="1 2">SR4</strain>
    </source>
</reference>
<dbReference type="SUPFAM" id="SSF48452">
    <property type="entry name" value="TPR-like"/>
    <property type="match status" value="1"/>
</dbReference>
<dbReference type="Gene3D" id="1.25.40.390">
    <property type="match status" value="2"/>
</dbReference>
<sequence length="629" mass="69326">MNLKRYILGTAVATLSLIGCTEKFEEMNTNPWTSNNLDVQHLMTFSQLKMFSNGAEAWRGNIITSGPIAQNTACLYTTGQGFAIDDSHTSPTFDLIYGDVTRNITDAVDRLTNEGKTAQVAQFTIIKVVNLLRATQIYGDIPYSEAGKGFSEFVYYPKYDAQEDALKAMVSDLQSARDVLSNASTGDIITYDLYDAGISGPSKYVKLANSLLMKIGLMMSEADPSTGATVFNDGYSHSGGYISNWSEAVYVRHVSDGGPWGEHVNGTGIAVEGQVGGFSYTYLSELALKSMQDNLDPRMFRVVSHLDYTGGISKAMSDTTQYTNFNPFLKAGDEGTFVKAHYRGVRLGDNGDGNRGVFFNVEKNGAQQAAYWVNQNLAEDAPDEDPYQFNNDGQFITLAGLNPATFNQLSPSIVIGADEVQFMIAEASTIPSYGVADASAFQRAVEFAMSKYNSLDFPGADYESMFVELYKRQTDTNYDHTAAVTDYVTAAVARYNAAVDNDARRDVVVYEQWISLLGDGYNSFALWNRTHLPSIVDYVIPEADRDYDLPKYPSDPLVDPSVVQDGIQEVPLHRGGVTNWVRPSRFPYPNRELNVNAANANEAMQRQRGGVGESTNFIAIKQWYSNQSN</sequence>
<dbReference type="RefSeq" id="WP_168884879.1">
    <property type="nucleotide sequence ID" value="NZ_JABAIL010000010.1"/>
</dbReference>
<proteinExistence type="predicted"/>
<dbReference type="AlphaFoldDB" id="A0A7X8SPW6"/>
<protein>
    <submittedName>
        <fullName evidence="1">SusD/RagB family nutrient-binding outer membrane lipoprotein</fullName>
    </submittedName>
</protein>
<dbReference type="Pfam" id="PF12771">
    <property type="entry name" value="SusD-like_2"/>
    <property type="match status" value="1"/>
</dbReference>
<organism evidence="1 2">
    <name type="scientific">Flammeovirga agarivorans</name>
    <dbReference type="NCBI Taxonomy" id="2726742"/>
    <lineage>
        <taxon>Bacteria</taxon>
        <taxon>Pseudomonadati</taxon>
        <taxon>Bacteroidota</taxon>
        <taxon>Cytophagia</taxon>
        <taxon>Cytophagales</taxon>
        <taxon>Flammeovirgaceae</taxon>
        <taxon>Flammeovirga</taxon>
    </lineage>
</organism>